<dbReference type="EMBL" id="JXLU01000095">
    <property type="protein sequence ID" value="KIO72542.1"/>
    <property type="molecule type" value="Genomic_DNA"/>
</dbReference>
<dbReference type="EMBL" id="CCRF01000072">
    <property type="protein sequence ID" value="CEE02439.1"/>
    <property type="molecule type" value="Genomic_DNA"/>
</dbReference>
<feature type="active site" description="Proton acceptor" evidence="6">
    <location>
        <position position="380"/>
    </location>
</feature>
<dbReference type="GeneID" id="92961960"/>
<dbReference type="NCBIfam" id="TIGR01930">
    <property type="entry name" value="AcCoA-C-Actrans"/>
    <property type="match status" value="1"/>
</dbReference>
<evidence type="ECO:0000259" key="9">
    <source>
        <dbReference type="Pfam" id="PF02803"/>
    </source>
</evidence>
<dbReference type="AlphaFoldDB" id="A0A090KUQ5"/>
<reference evidence="11 12" key="2">
    <citation type="submission" date="2015-01" db="EMBL/GenBank/DDBJ databases">
        <title>Draft Genome Sequences of Four Bacillus thermoamylovorans Strains, Isolated From Food Products.</title>
        <authorList>
            <person name="Krawcyk A.O."/>
            <person name="Berendsen E.M."/>
            <person name="Eijlander R.T."/>
            <person name="de Jong A."/>
            <person name="Wells-Bennik M."/>
            <person name="Kuipers O.P."/>
        </authorList>
    </citation>
    <scope>NUCLEOTIDE SEQUENCE [LARGE SCALE GENOMIC DNA]</scope>
    <source>
        <strain evidence="11 12">B4167</strain>
    </source>
</reference>
<name>A0A090KUQ5_9BACI</name>
<evidence type="ECO:0000256" key="1">
    <source>
        <dbReference type="ARBA" id="ARBA00010982"/>
    </source>
</evidence>
<dbReference type="SUPFAM" id="SSF53901">
    <property type="entry name" value="Thiolase-like"/>
    <property type="match status" value="2"/>
</dbReference>
<dbReference type="InterPro" id="IPR020616">
    <property type="entry name" value="Thiolase_N"/>
</dbReference>
<proteinExistence type="inferred from homology"/>
<keyword evidence="4 7" id="KW-0012">Acyltransferase</keyword>
<feature type="active site" description="Acyl-thioester intermediate" evidence="6">
    <location>
        <position position="87"/>
    </location>
</feature>
<dbReference type="InterPro" id="IPR016039">
    <property type="entry name" value="Thiolase-like"/>
</dbReference>
<dbReference type="FunFam" id="3.40.47.10:FF:000010">
    <property type="entry name" value="Acetyl-CoA acetyltransferase (Thiolase)"/>
    <property type="match status" value="1"/>
</dbReference>
<dbReference type="PIRSF" id="PIRSF000429">
    <property type="entry name" value="Ac-CoA_Ac_transf"/>
    <property type="match status" value="1"/>
</dbReference>
<dbReference type="CDD" id="cd00751">
    <property type="entry name" value="thiolase"/>
    <property type="match status" value="1"/>
</dbReference>
<evidence type="ECO:0000256" key="2">
    <source>
        <dbReference type="ARBA" id="ARBA00012705"/>
    </source>
</evidence>
<dbReference type="Pfam" id="PF02803">
    <property type="entry name" value="Thiolase_C"/>
    <property type="match status" value="1"/>
</dbReference>
<evidence type="ECO:0000256" key="3">
    <source>
        <dbReference type="ARBA" id="ARBA00022679"/>
    </source>
</evidence>
<dbReference type="PATRIC" id="fig|35841.6.peg.1250"/>
<evidence type="ECO:0000259" key="8">
    <source>
        <dbReference type="Pfam" id="PF00108"/>
    </source>
</evidence>
<organism evidence="10 13">
    <name type="scientific">Caldibacillus thermoamylovorans</name>
    <dbReference type="NCBI Taxonomy" id="35841"/>
    <lineage>
        <taxon>Bacteria</taxon>
        <taxon>Bacillati</taxon>
        <taxon>Bacillota</taxon>
        <taxon>Bacilli</taxon>
        <taxon>Bacillales</taxon>
        <taxon>Bacillaceae</taxon>
        <taxon>Caldibacillus</taxon>
    </lineage>
</organism>
<dbReference type="InterPro" id="IPR020617">
    <property type="entry name" value="Thiolase_C"/>
</dbReference>
<dbReference type="STRING" id="35841.B4167_1232"/>
<evidence type="ECO:0000313" key="13">
    <source>
        <dbReference type="Proteomes" id="UP000040576"/>
    </source>
</evidence>
<accession>A0A090KUQ5</accession>
<feature type="domain" description="Thiolase N-terminal" evidence="8">
    <location>
        <begin position="5"/>
        <end position="263"/>
    </location>
</feature>
<dbReference type="Gene3D" id="3.40.47.10">
    <property type="match status" value="2"/>
</dbReference>
<reference evidence="10 13" key="1">
    <citation type="submission" date="2014-07" db="EMBL/GenBank/DDBJ databases">
        <authorList>
            <person name="Wibberg Daniel"/>
        </authorList>
    </citation>
    <scope>NUCLEOTIDE SEQUENCE [LARGE SCALE GENOMIC DNA]</scope>
</reference>
<evidence type="ECO:0000256" key="4">
    <source>
        <dbReference type="ARBA" id="ARBA00023315"/>
    </source>
</evidence>
<sequence length="395" mass="42699">MVDSYIIGSVRTAIGKLGGTLKDVTVDLLAEKVIREVLYRYGKEVEVDEVILGQAKQSADTSNLARLAALRAELPVTVTGYTVHRQCGSGLQAINNAHMQIMLGLSHVIIAGGAESMSTAPYYLRHARFGYRAGNGELLDPNTESQPCSQPREKYGNLTMGLTAENLAEKYRISRDEQDEFAHRSQILADRAIKEGRFKDEIVPFEIKNRKNTILFEVDEHPRLTSTEKLRQLPAVFKQDGSVTAGNSSGRNDGAAAILMMSGEKVKQYGLKPKAKIIAQAVSGVSPEIMGIGPVESTRKALKQCGLTLADIGLIELNEAFAAQALAVIKELDLNVDKVNVNGGAIALGHPIGATGAILMTKLLYEMERRGEKYGLVTLCIGGGQGITTVVESLY</sequence>
<evidence type="ECO:0000256" key="5">
    <source>
        <dbReference type="ARBA" id="ARBA00030755"/>
    </source>
</evidence>
<dbReference type="eggNOG" id="COG0183">
    <property type="taxonomic scope" value="Bacteria"/>
</dbReference>
<dbReference type="GO" id="GO:0003985">
    <property type="term" value="F:acetyl-CoA C-acetyltransferase activity"/>
    <property type="evidence" value="ECO:0007669"/>
    <property type="project" value="UniProtKB-EC"/>
</dbReference>
<protein>
    <recommendedName>
        <fullName evidence="2">acetyl-CoA C-acetyltransferase</fullName>
        <ecNumber evidence="2">2.3.1.9</ecNumber>
    </recommendedName>
    <alternativeName>
        <fullName evidence="5">Acetoacetyl-CoA thiolase</fullName>
    </alternativeName>
</protein>
<dbReference type="InterPro" id="IPR002155">
    <property type="entry name" value="Thiolase"/>
</dbReference>
<dbReference type="RefSeq" id="WP_034771912.1">
    <property type="nucleotide sequence ID" value="NZ_CCRF01000072.1"/>
</dbReference>
<evidence type="ECO:0000313" key="10">
    <source>
        <dbReference type="EMBL" id="CEE02439.1"/>
    </source>
</evidence>
<dbReference type="PROSITE" id="PS00737">
    <property type="entry name" value="THIOLASE_2"/>
    <property type="match status" value="1"/>
</dbReference>
<evidence type="ECO:0000313" key="12">
    <source>
        <dbReference type="Proteomes" id="UP000032076"/>
    </source>
</evidence>
<evidence type="ECO:0000313" key="11">
    <source>
        <dbReference type="EMBL" id="KIO72542.1"/>
    </source>
</evidence>
<dbReference type="EC" id="2.3.1.9" evidence="2"/>
<evidence type="ECO:0000256" key="6">
    <source>
        <dbReference type="PIRSR" id="PIRSR000429-1"/>
    </source>
</evidence>
<feature type="domain" description="Thiolase C-terminal" evidence="9">
    <location>
        <begin position="271"/>
        <end position="392"/>
    </location>
</feature>
<keyword evidence="13" id="KW-1185">Reference proteome</keyword>
<dbReference type="PANTHER" id="PTHR18919:SF107">
    <property type="entry name" value="ACETYL-COA ACETYLTRANSFERASE, CYTOSOLIC"/>
    <property type="match status" value="1"/>
</dbReference>
<comment type="similarity">
    <text evidence="1 7">Belongs to the thiolase-like superfamily. Thiolase family.</text>
</comment>
<keyword evidence="3 7" id="KW-0808">Transferase</keyword>
<feature type="active site" description="Proton acceptor" evidence="6">
    <location>
        <position position="350"/>
    </location>
</feature>
<dbReference type="Proteomes" id="UP000040576">
    <property type="component" value="Unassembled WGS sequence"/>
</dbReference>
<evidence type="ECO:0000256" key="7">
    <source>
        <dbReference type="RuleBase" id="RU003557"/>
    </source>
</evidence>
<gene>
    <name evidence="10" type="primary">thlA</name>
    <name evidence="11" type="ORF">B4167_1232</name>
    <name evidence="10" type="ORF">BT1A1_2621</name>
</gene>
<dbReference type="PANTHER" id="PTHR18919">
    <property type="entry name" value="ACETYL-COA C-ACYLTRANSFERASE"/>
    <property type="match status" value="1"/>
</dbReference>
<dbReference type="InterPro" id="IPR020613">
    <property type="entry name" value="Thiolase_CS"/>
</dbReference>
<dbReference type="OrthoDB" id="9764892at2"/>
<dbReference type="Proteomes" id="UP000032076">
    <property type="component" value="Unassembled WGS sequence"/>
</dbReference>
<dbReference type="Pfam" id="PF00108">
    <property type="entry name" value="Thiolase_N"/>
    <property type="match status" value="1"/>
</dbReference>